<accession>A6DKJ8</accession>
<comment type="caution">
    <text evidence="2">The sequence shown here is derived from an EMBL/GenBank/DDBJ whole genome shotgun (WGS) entry which is preliminary data.</text>
</comment>
<evidence type="ECO:0000313" key="3">
    <source>
        <dbReference type="Proteomes" id="UP000004947"/>
    </source>
</evidence>
<evidence type="ECO:0000313" key="2">
    <source>
        <dbReference type="EMBL" id="EDM27896.1"/>
    </source>
</evidence>
<dbReference type="Proteomes" id="UP000004947">
    <property type="component" value="Unassembled WGS sequence"/>
</dbReference>
<gene>
    <name evidence="2" type="ORF">LNTAR_00805</name>
</gene>
<name>A6DKJ8_9BACT</name>
<sequence>MQKLYLSATIFIALLSVLHKPAPAISVENVTWPQELEGKKLQPLAMGEQEKVFLKHFPGKVARFHDGENEYILRQVTRPSRKFHSASVCLKSNGAKISFLPLFKDSRSRLWSQFNAEWKGKHLLVSEIIIDQDHKTISDASSWYWKALFKQTRGPWLSITKIQKNKEGE</sequence>
<dbReference type="OrthoDB" id="7597370at2"/>
<keyword evidence="1" id="KW-0732">Signal</keyword>
<proteinExistence type="predicted"/>
<keyword evidence="3" id="KW-1185">Reference proteome</keyword>
<organism evidence="2 3">
    <name type="scientific">Lentisphaera araneosa HTCC2155</name>
    <dbReference type="NCBI Taxonomy" id="313628"/>
    <lineage>
        <taxon>Bacteria</taxon>
        <taxon>Pseudomonadati</taxon>
        <taxon>Lentisphaerota</taxon>
        <taxon>Lentisphaeria</taxon>
        <taxon>Lentisphaerales</taxon>
        <taxon>Lentisphaeraceae</taxon>
        <taxon>Lentisphaera</taxon>
    </lineage>
</organism>
<dbReference type="RefSeq" id="WP_007278410.1">
    <property type="nucleotide sequence ID" value="NZ_ABCK01000007.1"/>
</dbReference>
<dbReference type="eggNOG" id="ENOG503089T">
    <property type="taxonomic scope" value="Bacteria"/>
</dbReference>
<protein>
    <submittedName>
        <fullName evidence="2">Uncharacterized protein</fullName>
    </submittedName>
</protein>
<dbReference type="EMBL" id="ABCK01000007">
    <property type="protein sequence ID" value="EDM27896.1"/>
    <property type="molecule type" value="Genomic_DNA"/>
</dbReference>
<evidence type="ECO:0000256" key="1">
    <source>
        <dbReference type="SAM" id="SignalP"/>
    </source>
</evidence>
<dbReference type="AlphaFoldDB" id="A6DKJ8"/>
<reference evidence="2 3" key="1">
    <citation type="journal article" date="2010" name="J. Bacteriol.">
        <title>Genome sequence of Lentisphaera araneosa HTCC2155T, the type species of the order Lentisphaerales in the phylum Lentisphaerae.</title>
        <authorList>
            <person name="Thrash J.C."/>
            <person name="Cho J.C."/>
            <person name="Vergin K.L."/>
            <person name="Morris R.M."/>
            <person name="Giovannoni S.J."/>
        </authorList>
    </citation>
    <scope>NUCLEOTIDE SEQUENCE [LARGE SCALE GENOMIC DNA]</scope>
    <source>
        <strain evidence="2 3">HTCC2155</strain>
    </source>
</reference>
<feature type="chain" id="PRO_5002694083" evidence="1">
    <location>
        <begin position="25"/>
        <end position="169"/>
    </location>
</feature>
<feature type="signal peptide" evidence="1">
    <location>
        <begin position="1"/>
        <end position="24"/>
    </location>
</feature>
<dbReference type="STRING" id="313628.LNTAR_00805"/>